<organism evidence="9 10">
    <name type="scientific">Pseudodesulfovibrio profundus</name>
    <dbReference type="NCBI Taxonomy" id="57320"/>
    <lineage>
        <taxon>Bacteria</taxon>
        <taxon>Pseudomonadati</taxon>
        <taxon>Thermodesulfobacteriota</taxon>
        <taxon>Desulfovibrionia</taxon>
        <taxon>Desulfovibrionales</taxon>
        <taxon>Desulfovibrionaceae</taxon>
    </lineage>
</organism>
<reference evidence="10" key="1">
    <citation type="submission" date="2017-09" db="EMBL/GenBank/DDBJ databases">
        <authorList>
            <person name="Regsiter A."/>
            <person name="William W."/>
        </authorList>
    </citation>
    <scope>NUCLEOTIDE SEQUENCE [LARGE SCALE GENOMIC DNA]</scope>
    <source>
        <strain evidence="10">500-1</strain>
    </source>
</reference>
<evidence type="ECO:0000256" key="4">
    <source>
        <dbReference type="ARBA" id="ARBA00022475"/>
    </source>
</evidence>
<keyword evidence="10" id="KW-1185">Reference proteome</keyword>
<keyword evidence="3" id="KW-0813">Transport</keyword>
<dbReference type="KEGG" id="pprf:DPRO_1747"/>
<evidence type="ECO:0000256" key="5">
    <source>
        <dbReference type="ARBA" id="ARBA00022692"/>
    </source>
</evidence>
<protein>
    <recommendedName>
        <fullName evidence="11">Transport system permease protein</fullName>
    </recommendedName>
</protein>
<evidence type="ECO:0000256" key="2">
    <source>
        <dbReference type="ARBA" id="ARBA00007935"/>
    </source>
</evidence>
<dbReference type="GO" id="GO:0022857">
    <property type="term" value="F:transmembrane transporter activity"/>
    <property type="evidence" value="ECO:0007669"/>
    <property type="project" value="InterPro"/>
</dbReference>
<comment type="similarity">
    <text evidence="2">Belongs to the binding-protein-dependent transport system permease family. FecCD subfamily.</text>
</comment>
<comment type="subcellular location">
    <subcellularLocation>
        <location evidence="1">Cell membrane</location>
        <topology evidence="1">Multi-pass membrane protein</topology>
    </subcellularLocation>
</comment>
<dbReference type="PANTHER" id="PTHR30472:SF25">
    <property type="entry name" value="ABC TRANSPORTER PERMEASE PROTEIN MJ0876-RELATED"/>
    <property type="match status" value="1"/>
</dbReference>
<evidence type="ECO:0000256" key="6">
    <source>
        <dbReference type="ARBA" id="ARBA00022989"/>
    </source>
</evidence>
<dbReference type="GO" id="GO:0005886">
    <property type="term" value="C:plasma membrane"/>
    <property type="evidence" value="ECO:0007669"/>
    <property type="project" value="UniProtKB-SubCell"/>
</dbReference>
<evidence type="ECO:0000256" key="7">
    <source>
        <dbReference type="ARBA" id="ARBA00023136"/>
    </source>
</evidence>
<dbReference type="CDD" id="cd06550">
    <property type="entry name" value="TM_ABC_iron-siderophores_like"/>
    <property type="match status" value="1"/>
</dbReference>
<dbReference type="InterPro" id="IPR037294">
    <property type="entry name" value="ABC_BtuC-like"/>
</dbReference>
<feature type="transmembrane region" description="Helical" evidence="8">
    <location>
        <begin position="81"/>
        <end position="104"/>
    </location>
</feature>
<keyword evidence="6 8" id="KW-1133">Transmembrane helix</keyword>
<proteinExistence type="inferred from homology"/>
<feature type="transmembrane region" description="Helical" evidence="8">
    <location>
        <begin position="317"/>
        <end position="335"/>
    </location>
</feature>
<evidence type="ECO:0000313" key="10">
    <source>
        <dbReference type="Proteomes" id="UP000219215"/>
    </source>
</evidence>
<dbReference type="Proteomes" id="UP000219215">
    <property type="component" value="Chromosome DPRO"/>
</dbReference>
<sequence>MPYLTVLPTSLFRSISMHFSDGQVPDEYRRYIGWKVTLICVVAAALVLTLVVAISMGAARIPFTDVVSSLIGGAVSKRFEIIVWNIRLPQALTAIVAGAGLAVAGTAMQSILRNPLGSPFTLGISHAAAFGAALSVMVLDGGIMTSSQADTVNITSPYVTTGIAFVFSLAAAGVIVAVSRLRGSTPEIMVLTGVALGALFTAGTMFLQFFADDVQLAAMVFWTFGDTARASWSELGVVSVVTVICSAYFFANGWNYNAIDAGDETAKGLGVRVERVRMIGMLLASMLTAVIIAFLGIIGFVGLVVPHMARRVIGSDHRFLLPASILSGGLLLLVSDTAARLILAPHVLPVSVLTAFMGAPVFIYLIIRGQRR</sequence>
<feature type="transmembrane region" description="Helical" evidence="8">
    <location>
        <begin position="158"/>
        <end position="178"/>
    </location>
</feature>
<feature type="transmembrane region" description="Helical" evidence="8">
    <location>
        <begin position="347"/>
        <end position="367"/>
    </location>
</feature>
<gene>
    <name evidence="9" type="ORF">DPRO_1747</name>
</gene>
<dbReference type="EMBL" id="LT907975">
    <property type="protein sequence ID" value="SOB58647.1"/>
    <property type="molecule type" value="Genomic_DNA"/>
</dbReference>
<keyword evidence="7 8" id="KW-0472">Membrane</keyword>
<feature type="transmembrane region" description="Helical" evidence="8">
    <location>
        <begin position="116"/>
        <end position="138"/>
    </location>
</feature>
<name>A0A2C8F8B7_9BACT</name>
<dbReference type="FunFam" id="1.10.3470.10:FF:000001">
    <property type="entry name" value="Vitamin B12 ABC transporter permease BtuC"/>
    <property type="match status" value="1"/>
</dbReference>
<keyword evidence="4" id="KW-1003">Cell membrane</keyword>
<feature type="transmembrane region" description="Helical" evidence="8">
    <location>
        <begin position="279"/>
        <end position="305"/>
    </location>
</feature>
<evidence type="ECO:0000256" key="3">
    <source>
        <dbReference type="ARBA" id="ARBA00022448"/>
    </source>
</evidence>
<dbReference type="Gene3D" id="1.10.3470.10">
    <property type="entry name" value="ABC transporter involved in vitamin B12 uptake, BtuC"/>
    <property type="match status" value="1"/>
</dbReference>
<evidence type="ECO:0000256" key="8">
    <source>
        <dbReference type="SAM" id="Phobius"/>
    </source>
</evidence>
<dbReference type="InterPro" id="IPR000522">
    <property type="entry name" value="ABC_transptr_permease_BtuC"/>
</dbReference>
<keyword evidence="5 8" id="KW-0812">Transmembrane</keyword>
<dbReference type="AlphaFoldDB" id="A0A2C8F8B7"/>
<dbReference type="GO" id="GO:0033214">
    <property type="term" value="P:siderophore-iron import into cell"/>
    <property type="evidence" value="ECO:0007669"/>
    <property type="project" value="TreeGrafter"/>
</dbReference>
<feature type="transmembrane region" description="Helical" evidence="8">
    <location>
        <begin position="190"/>
        <end position="211"/>
    </location>
</feature>
<feature type="transmembrane region" description="Helical" evidence="8">
    <location>
        <begin position="36"/>
        <end position="61"/>
    </location>
</feature>
<evidence type="ECO:0000313" key="9">
    <source>
        <dbReference type="EMBL" id="SOB58647.1"/>
    </source>
</evidence>
<accession>A0A2C8F8B7</accession>
<dbReference type="SUPFAM" id="SSF81345">
    <property type="entry name" value="ABC transporter involved in vitamin B12 uptake, BtuC"/>
    <property type="match status" value="1"/>
</dbReference>
<evidence type="ECO:0008006" key="11">
    <source>
        <dbReference type="Google" id="ProtNLM"/>
    </source>
</evidence>
<dbReference type="PANTHER" id="PTHR30472">
    <property type="entry name" value="FERRIC ENTEROBACTIN TRANSPORT SYSTEM PERMEASE PROTEIN"/>
    <property type="match status" value="1"/>
</dbReference>
<evidence type="ECO:0000256" key="1">
    <source>
        <dbReference type="ARBA" id="ARBA00004651"/>
    </source>
</evidence>
<dbReference type="Pfam" id="PF01032">
    <property type="entry name" value="FecCD"/>
    <property type="match status" value="1"/>
</dbReference>